<dbReference type="GO" id="GO:0004476">
    <property type="term" value="F:mannose-6-phosphate isomerase activity"/>
    <property type="evidence" value="ECO:0007669"/>
    <property type="project" value="InterPro"/>
</dbReference>
<evidence type="ECO:0000313" key="5">
    <source>
        <dbReference type="Proteomes" id="UP000228496"/>
    </source>
</evidence>
<comment type="similarity">
    <text evidence="1">Belongs to the PGI/PMI family.</text>
</comment>
<name>A0A2J0Q7D2_9BACT</name>
<gene>
    <name evidence="4" type="ORF">COV29_01730</name>
</gene>
<dbReference type="GO" id="GO:0004347">
    <property type="term" value="F:glucose-6-phosphate isomerase activity"/>
    <property type="evidence" value="ECO:0007669"/>
    <property type="project" value="InterPro"/>
</dbReference>
<dbReference type="GO" id="GO:1901135">
    <property type="term" value="P:carbohydrate derivative metabolic process"/>
    <property type="evidence" value="ECO:0007669"/>
    <property type="project" value="InterPro"/>
</dbReference>
<evidence type="ECO:0000259" key="3">
    <source>
        <dbReference type="PROSITE" id="PS51464"/>
    </source>
</evidence>
<dbReference type="PROSITE" id="PS51464">
    <property type="entry name" value="SIS"/>
    <property type="match status" value="1"/>
</dbReference>
<dbReference type="EMBL" id="PCXQ01000004">
    <property type="protein sequence ID" value="PJE50980.1"/>
    <property type="molecule type" value="Genomic_DNA"/>
</dbReference>
<dbReference type="CDD" id="cd05637">
    <property type="entry name" value="SIS_PGI_PMI_2"/>
    <property type="match status" value="1"/>
</dbReference>
<dbReference type="InterPro" id="IPR046348">
    <property type="entry name" value="SIS_dom_sf"/>
</dbReference>
<dbReference type="InterPro" id="IPR001347">
    <property type="entry name" value="SIS_dom"/>
</dbReference>
<dbReference type="GO" id="GO:0005975">
    <property type="term" value="P:carbohydrate metabolic process"/>
    <property type="evidence" value="ECO:0007669"/>
    <property type="project" value="InterPro"/>
</dbReference>
<dbReference type="Pfam" id="PF10432">
    <property type="entry name" value="bact-PGI_C"/>
    <property type="match status" value="1"/>
</dbReference>
<dbReference type="InterPro" id="IPR019490">
    <property type="entry name" value="Glu6P/Mann6P_isomerase_C"/>
</dbReference>
<feature type="domain" description="SIS" evidence="3">
    <location>
        <begin position="24"/>
        <end position="167"/>
    </location>
</feature>
<dbReference type="Proteomes" id="UP000228496">
    <property type="component" value="Unassembled WGS sequence"/>
</dbReference>
<evidence type="ECO:0000256" key="1">
    <source>
        <dbReference type="ARBA" id="ARBA00010523"/>
    </source>
</evidence>
<proteinExistence type="inferred from homology"/>
<dbReference type="AlphaFoldDB" id="A0A2J0Q7D2"/>
<keyword evidence="2" id="KW-0413">Isomerase</keyword>
<dbReference type="Gene3D" id="3.40.50.10490">
    <property type="entry name" value="Glucose-6-phosphate isomerase like protein, domain 1"/>
    <property type="match status" value="2"/>
</dbReference>
<sequence>MSKDMLSSIKEFSFQFEYEPKIENEENFQKKDRFIIAGMGGSNLGTDFLKMYKPDLDLHVHRNYGLPSLPSFDSLSEHTLIASSYSGGTEELIDAYTKAKESGMSLIAVTGGGKLLELAKNDKTPYIELPNTGIEPRVALGFSLRAMLKVMGDEDALLESGKLKDELQVEDYEKTGKELSEKTKGRVPVIYSSTKNKPLSRVWKINLNESGKIPSFWNVFPELNHNEMTGFDSIDEMKDRFNFIFLSDSSDHPRIQKRMEVAKKLFEDRNMPVEVIKLESNKGIFYKIFSTVVLAGWHAYYTAESYGLSASEVPMVEDFKKMIKD</sequence>
<evidence type="ECO:0000256" key="2">
    <source>
        <dbReference type="ARBA" id="ARBA00023235"/>
    </source>
</evidence>
<protein>
    <recommendedName>
        <fullName evidence="3">SIS domain-containing protein</fullName>
    </recommendedName>
</protein>
<organism evidence="4 5">
    <name type="scientific">Candidatus Yanofskybacteria bacterium CG10_big_fil_rev_8_21_14_0_10_36_16</name>
    <dbReference type="NCBI Taxonomy" id="1975096"/>
    <lineage>
        <taxon>Bacteria</taxon>
        <taxon>Candidatus Yanofskyibacteriota</taxon>
    </lineage>
</organism>
<dbReference type="SUPFAM" id="SSF53697">
    <property type="entry name" value="SIS domain"/>
    <property type="match status" value="1"/>
</dbReference>
<comment type="caution">
    <text evidence="4">The sequence shown here is derived from an EMBL/GenBank/DDBJ whole genome shotgun (WGS) entry which is preliminary data.</text>
</comment>
<evidence type="ECO:0000313" key="4">
    <source>
        <dbReference type="EMBL" id="PJE50980.1"/>
    </source>
</evidence>
<reference evidence="4 5" key="1">
    <citation type="submission" date="2017-09" db="EMBL/GenBank/DDBJ databases">
        <title>Depth-based differentiation of microbial function through sediment-hosted aquifers and enrichment of novel symbionts in the deep terrestrial subsurface.</title>
        <authorList>
            <person name="Probst A.J."/>
            <person name="Ladd B."/>
            <person name="Jarett J.K."/>
            <person name="Geller-Mcgrath D.E."/>
            <person name="Sieber C.M."/>
            <person name="Emerson J.B."/>
            <person name="Anantharaman K."/>
            <person name="Thomas B.C."/>
            <person name="Malmstrom R."/>
            <person name="Stieglmeier M."/>
            <person name="Klingl A."/>
            <person name="Woyke T."/>
            <person name="Ryan C.M."/>
            <person name="Banfield J.F."/>
        </authorList>
    </citation>
    <scope>NUCLEOTIDE SEQUENCE [LARGE SCALE GENOMIC DNA]</scope>
    <source>
        <strain evidence="4">CG10_big_fil_rev_8_21_14_0_10_36_16</strain>
    </source>
</reference>
<dbReference type="GO" id="GO:0097367">
    <property type="term" value="F:carbohydrate derivative binding"/>
    <property type="evidence" value="ECO:0007669"/>
    <property type="project" value="InterPro"/>
</dbReference>
<accession>A0A2J0Q7D2</accession>